<protein>
    <submittedName>
        <fullName evidence="1">AlpA family phage regulatory protein</fullName>
    </submittedName>
</protein>
<reference evidence="1 2" key="1">
    <citation type="submission" date="2018-02" db="EMBL/GenBank/DDBJ databases">
        <title>Draft genome sequences of four Legionella pneumophila clinical strains isolated in Ontario.</title>
        <authorList>
            <person name="Fortuna A."/>
            <person name="Ramnarine R."/>
            <person name="Li A."/>
            <person name="Frantz C."/>
            <person name="Mallo G."/>
        </authorList>
    </citation>
    <scope>NUCLEOTIDE SEQUENCE [LARGE SCALE GENOMIC DNA]</scope>
    <source>
        <strain evidence="1 2">LG61</strain>
    </source>
</reference>
<dbReference type="Pfam" id="PF05930">
    <property type="entry name" value="Phage_AlpA"/>
    <property type="match status" value="1"/>
</dbReference>
<dbReference type="EMBL" id="PQWY01000011">
    <property type="protein sequence ID" value="PPK30390.1"/>
    <property type="molecule type" value="Genomic_DNA"/>
</dbReference>
<proteinExistence type="predicted"/>
<dbReference type="Gene3D" id="1.10.238.160">
    <property type="match status" value="1"/>
</dbReference>
<sequence>MYKLPEEGFIRIPQIIGDKKANPPIPAIYPISKAQLWKLVKEGNFPKPIKLAPRITAWRVDQIREFIELKGGNCV</sequence>
<dbReference type="Proteomes" id="UP000239239">
    <property type="component" value="Unassembled WGS sequence"/>
</dbReference>
<gene>
    <name evidence="1" type="ORF">C3928_06365</name>
</gene>
<dbReference type="OrthoDB" id="5298532at2"/>
<organism evidence="1 2">
    <name type="scientific">Legionella pneumophila</name>
    <dbReference type="NCBI Taxonomy" id="446"/>
    <lineage>
        <taxon>Bacteria</taxon>
        <taxon>Pseudomonadati</taxon>
        <taxon>Pseudomonadota</taxon>
        <taxon>Gammaproteobacteria</taxon>
        <taxon>Legionellales</taxon>
        <taxon>Legionellaceae</taxon>
        <taxon>Legionella</taxon>
    </lineage>
</organism>
<dbReference type="InterPro" id="IPR010260">
    <property type="entry name" value="AlpA"/>
</dbReference>
<evidence type="ECO:0000313" key="2">
    <source>
        <dbReference type="Proteomes" id="UP000239239"/>
    </source>
</evidence>
<comment type="caution">
    <text evidence="1">The sequence shown here is derived from an EMBL/GenBank/DDBJ whole genome shotgun (WGS) entry which is preliminary data.</text>
</comment>
<name>A0A2S6EYY7_LEGPN</name>
<evidence type="ECO:0000313" key="1">
    <source>
        <dbReference type="EMBL" id="PPK30390.1"/>
    </source>
</evidence>
<accession>A0A2S6EYY7</accession>
<dbReference type="RefSeq" id="WP_027226792.1">
    <property type="nucleotide sequence ID" value="NZ_CP017601.1"/>
</dbReference>
<dbReference type="AlphaFoldDB" id="A0A2S6EYY7"/>